<evidence type="ECO:0000256" key="4">
    <source>
        <dbReference type="ARBA" id="ARBA00022989"/>
    </source>
</evidence>
<keyword evidence="6" id="KW-0187">Copper transport</keyword>
<dbReference type="VEuPathDB" id="FungiDB:ASPZODRAFT_94284"/>
<dbReference type="PANTHER" id="PTHR12483:SF73">
    <property type="entry name" value="COPPER TRANSPORT PROTEIN CTR3"/>
    <property type="match status" value="1"/>
</dbReference>
<evidence type="ECO:0000313" key="8">
    <source>
        <dbReference type="Proteomes" id="UP000184188"/>
    </source>
</evidence>
<comment type="subcellular location">
    <subcellularLocation>
        <location evidence="1 6">Membrane</location>
        <topology evidence="1 6">Multi-pass membrane protein</topology>
    </subcellularLocation>
</comment>
<dbReference type="GO" id="GO:0005375">
    <property type="term" value="F:copper ion transmembrane transporter activity"/>
    <property type="evidence" value="ECO:0007669"/>
    <property type="project" value="UniProtKB-UniRule"/>
</dbReference>
<keyword evidence="6" id="KW-0813">Transport</keyword>
<keyword evidence="6" id="KW-0186">Copper</keyword>
<keyword evidence="8" id="KW-1185">Reference proteome</keyword>
<dbReference type="RefSeq" id="XP_022582140.1">
    <property type="nucleotide sequence ID" value="XM_022730481.1"/>
</dbReference>
<dbReference type="Proteomes" id="UP000184188">
    <property type="component" value="Unassembled WGS sequence"/>
</dbReference>
<sequence>MLWNWNTIDACFISSSWHIRSHGMFAGSCIGIILLVMCLEFLRRAGQEYDRFLVRIHRQRVLAMQSTNNGTGGSVSARVSPTVFQQVVRAFLHLCQFAVAYFIMLLAMYFNGYIIICIFIGAFIGSFIFSWDTLNLGIGEDKLSSVSNEPTVCCG</sequence>
<keyword evidence="3 6" id="KW-0812">Transmembrane</keyword>
<dbReference type="PANTHER" id="PTHR12483">
    <property type="entry name" value="SOLUTE CARRIER FAMILY 31 COPPER TRANSPORTERS"/>
    <property type="match status" value="1"/>
</dbReference>
<organism evidence="7 8">
    <name type="scientific">Penicilliopsis zonata CBS 506.65</name>
    <dbReference type="NCBI Taxonomy" id="1073090"/>
    <lineage>
        <taxon>Eukaryota</taxon>
        <taxon>Fungi</taxon>
        <taxon>Dikarya</taxon>
        <taxon>Ascomycota</taxon>
        <taxon>Pezizomycotina</taxon>
        <taxon>Eurotiomycetes</taxon>
        <taxon>Eurotiomycetidae</taxon>
        <taxon>Eurotiales</taxon>
        <taxon>Aspergillaceae</taxon>
        <taxon>Penicilliopsis</taxon>
    </lineage>
</organism>
<keyword evidence="6" id="KW-0406">Ion transport</keyword>
<dbReference type="GO" id="GO:0016020">
    <property type="term" value="C:membrane"/>
    <property type="evidence" value="ECO:0007669"/>
    <property type="project" value="UniProtKB-SubCell"/>
</dbReference>
<feature type="transmembrane region" description="Helical" evidence="6">
    <location>
        <begin position="113"/>
        <end position="134"/>
    </location>
</feature>
<gene>
    <name evidence="7" type="ORF">ASPZODRAFT_94284</name>
</gene>
<evidence type="ECO:0000256" key="3">
    <source>
        <dbReference type="ARBA" id="ARBA00022692"/>
    </source>
</evidence>
<dbReference type="OrthoDB" id="161814at2759"/>
<name>A0A1L9SK93_9EURO</name>
<feature type="transmembrane region" description="Helical" evidence="6">
    <location>
        <begin position="24"/>
        <end position="42"/>
    </location>
</feature>
<dbReference type="InterPro" id="IPR007274">
    <property type="entry name" value="Cop_transporter"/>
</dbReference>
<accession>A0A1L9SK93</accession>
<evidence type="ECO:0000256" key="6">
    <source>
        <dbReference type="RuleBase" id="RU367022"/>
    </source>
</evidence>
<keyword evidence="4 6" id="KW-1133">Transmembrane helix</keyword>
<keyword evidence="5 6" id="KW-0472">Membrane</keyword>
<evidence type="ECO:0000256" key="1">
    <source>
        <dbReference type="ARBA" id="ARBA00004141"/>
    </source>
</evidence>
<evidence type="ECO:0000313" key="7">
    <source>
        <dbReference type="EMBL" id="OJJ47630.1"/>
    </source>
</evidence>
<dbReference type="Pfam" id="PF04145">
    <property type="entry name" value="Ctr"/>
    <property type="match status" value="1"/>
</dbReference>
<evidence type="ECO:0000256" key="5">
    <source>
        <dbReference type="ARBA" id="ARBA00023136"/>
    </source>
</evidence>
<protein>
    <recommendedName>
        <fullName evidence="6">Copper transport protein</fullName>
    </recommendedName>
</protein>
<dbReference type="AlphaFoldDB" id="A0A1L9SK93"/>
<dbReference type="STRING" id="1073090.A0A1L9SK93"/>
<evidence type="ECO:0000256" key="2">
    <source>
        <dbReference type="ARBA" id="ARBA00006921"/>
    </source>
</evidence>
<dbReference type="EMBL" id="KV878340">
    <property type="protein sequence ID" value="OJJ47630.1"/>
    <property type="molecule type" value="Genomic_DNA"/>
</dbReference>
<reference evidence="8" key="1">
    <citation type="journal article" date="2017" name="Genome Biol.">
        <title>Comparative genomics reveals high biological diversity and specific adaptations in the industrially and medically important fungal genus Aspergillus.</title>
        <authorList>
            <person name="de Vries R.P."/>
            <person name="Riley R."/>
            <person name="Wiebenga A."/>
            <person name="Aguilar-Osorio G."/>
            <person name="Amillis S."/>
            <person name="Uchima C.A."/>
            <person name="Anderluh G."/>
            <person name="Asadollahi M."/>
            <person name="Askin M."/>
            <person name="Barry K."/>
            <person name="Battaglia E."/>
            <person name="Bayram O."/>
            <person name="Benocci T."/>
            <person name="Braus-Stromeyer S.A."/>
            <person name="Caldana C."/>
            <person name="Canovas D."/>
            <person name="Cerqueira G.C."/>
            <person name="Chen F."/>
            <person name="Chen W."/>
            <person name="Choi C."/>
            <person name="Clum A."/>
            <person name="Dos Santos R.A."/>
            <person name="Damasio A.R."/>
            <person name="Diallinas G."/>
            <person name="Emri T."/>
            <person name="Fekete E."/>
            <person name="Flipphi M."/>
            <person name="Freyberg S."/>
            <person name="Gallo A."/>
            <person name="Gournas C."/>
            <person name="Habgood R."/>
            <person name="Hainaut M."/>
            <person name="Harispe M.L."/>
            <person name="Henrissat B."/>
            <person name="Hilden K.S."/>
            <person name="Hope R."/>
            <person name="Hossain A."/>
            <person name="Karabika E."/>
            <person name="Karaffa L."/>
            <person name="Karanyi Z."/>
            <person name="Krasevec N."/>
            <person name="Kuo A."/>
            <person name="Kusch H."/>
            <person name="LaButti K."/>
            <person name="Lagendijk E.L."/>
            <person name="Lapidus A."/>
            <person name="Levasseur A."/>
            <person name="Lindquist E."/>
            <person name="Lipzen A."/>
            <person name="Logrieco A.F."/>
            <person name="MacCabe A."/>
            <person name="Maekelae M.R."/>
            <person name="Malavazi I."/>
            <person name="Melin P."/>
            <person name="Meyer V."/>
            <person name="Mielnichuk N."/>
            <person name="Miskei M."/>
            <person name="Molnar A.P."/>
            <person name="Mule G."/>
            <person name="Ngan C.Y."/>
            <person name="Orejas M."/>
            <person name="Orosz E."/>
            <person name="Ouedraogo J.P."/>
            <person name="Overkamp K.M."/>
            <person name="Park H.-S."/>
            <person name="Perrone G."/>
            <person name="Piumi F."/>
            <person name="Punt P.J."/>
            <person name="Ram A.F."/>
            <person name="Ramon A."/>
            <person name="Rauscher S."/>
            <person name="Record E."/>
            <person name="Riano-Pachon D.M."/>
            <person name="Robert V."/>
            <person name="Roehrig J."/>
            <person name="Ruller R."/>
            <person name="Salamov A."/>
            <person name="Salih N.S."/>
            <person name="Samson R.A."/>
            <person name="Sandor E."/>
            <person name="Sanguinetti M."/>
            <person name="Schuetze T."/>
            <person name="Sepcic K."/>
            <person name="Shelest E."/>
            <person name="Sherlock G."/>
            <person name="Sophianopoulou V."/>
            <person name="Squina F.M."/>
            <person name="Sun H."/>
            <person name="Susca A."/>
            <person name="Todd R.B."/>
            <person name="Tsang A."/>
            <person name="Unkles S.E."/>
            <person name="van de Wiele N."/>
            <person name="van Rossen-Uffink D."/>
            <person name="Oliveira J.V."/>
            <person name="Vesth T.C."/>
            <person name="Visser J."/>
            <person name="Yu J.-H."/>
            <person name="Zhou M."/>
            <person name="Andersen M.R."/>
            <person name="Archer D.B."/>
            <person name="Baker S.E."/>
            <person name="Benoit I."/>
            <person name="Brakhage A.A."/>
            <person name="Braus G.H."/>
            <person name="Fischer R."/>
            <person name="Frisvad J.C."/>
            <person name="Goldman G.H."/>
            <person name="Houbraken J."/>
            <person name="Oakley B."/>
            <person name="Pocsi I."/>
            <person name="Scazzocchio C."/>
            <person name="Seiboth B."/>
            <person name="vanKuyk P.A."/>
            <person name="Wortman J."/>
            <person name="Dyer P.S."/>
            <person name="Grigoriev I.V."/>
        </authorList>
    </citation>
    <scope>NUCLEOTIDE SEQUENCE [LARGE SCALE GENOMIC DNA]</scope>
    <source>
        <strain evidence="8">CBS 506.65</strain>
    </source>
</reference>
<proteinExistence type="inferred from homology"/>
<dbReference type="GeneID" id="34616945"/>
<comment type="similarity">
    <text evidence="2 6">Belongs to the copper transporter (Ctr) (TC 1.A.56) family. SLC31A subfamily.</text>
</comment>